<evidence type="ECO:0000313" key="2">
    <source>
        <dbReference type="Proteomes" id="UP000886595"/>
    </source>
</evidence>
<name>A0A8X7TNU8_BRACI</name>
<dbReference type="Proteomes" id="UP000886595">
    <property type="component" value="Unassembled WGS sequence"/>
</dbReference>
<gene>
    <name evidence="1" type="ORF">Bca52824_087639</name>
</gene>
<sequence length="137" mass="15758">MVNLPEECLVRSYLDGLRVDAQVNVRMFQPQTIKQCFSVGRLYEMAHSTEPIARVELKTTQEVAMVVQENDSSEEIELVSDGAMSMILNHATSRQHGSGDLHYSASQEESIQNMRITHKSSLNKYIQIWHYKFRNII</sequence>
<dbReference type="OrthoDB" id="10630004at2759"/>
<accession>A0A8X7TNU8</accession>
<dbReference type="EMBL" id="JAAMPC010000017">
    <property type="protein sequence ID" value="KAG2248011.1"/>
    <property type="molecule type" value="Genomic_DNA"/>
</dbReference>
<keyword evidence="2" id="KW-1185">Reference proteome</keyword>
<comment type="caution">
    <text evidence="1">The sequence shown here is derived from an EMBL/GenBank/DDBJ whole genome shotgun (WGS) entry which is preliminary data.</text>
</comment>
<dbReference type="AlphaFoldDB" id="A0A8X7TNU8"/>
<evidence type="ECO:0000313" key="1">
    <source>
        <dbReference type="EMBL" id="KAG2248011.1"/>
    </source>
</evidence>
<protein>
    <submittedName>
        <fullName evidence="1">Uncharacterized protein</fullName>
    </submittedName>
</protein>
<organism evidence="1 2">
    <name type="scientific">Brassica carinata</name>
    <name type="common">Ethiopian mustard</name>
    <name type="synonym">Abyssinian cabbage</name>
    <dbReference type="NCBI Taxonomy" id="52824"/>
    <lineage>
        <taxon>Eukaryota</taxon>
        <taxon>Viridiplantae</taxon>
        <taxon>Streptophyta</taxon>
        <taxon>Embryophyta</taxon>
        <taxon>Tracheophyta</taxon>
        <taxon>Spermatophyta</taxon>
        <taxon>Magnoliopsida</taxon>
        <taxon>eudicotyledons</taxon>
        <taxon>Gunneridae</taxon>
        <taxon>Pentapetalae</taxon>
        <taxon>rosids</taxon>
        <taxon>malvids</taxon>
        <taxon>Brassicales</taxon>
        <taxon>Brassicaceae</taxon>
        <taxon>Brassiceae</taxon>
        <taxon>Brassica</taxon>
    </lineage>
</organism>
<reference evidence="1 2" key="1">
    <citation type="submission" date="2020-02" db="EMBL/GenBank/DDBJ databases">
        <authorList>
            <person name="Ma Q."/>
            <person name="Huang Y."/>
            <person name="Song X."/>
            <person name="Pei D."/>
        </authorList>
    </citation>
    <scope>NUCLEOTIDE SEQUENCE [LARGE SCALE GENOMIC DNA]</scope>
    <source>
        <strain evidence="1">Sxm20200214</strain>
        <tissue evidence="1">Leaf</tissue>
    </source>
</reference>
<proteinExistence type="predicted"/>